<evidence type="ECO:0000313" key="4">
    <source>
        <dbReference type="Proteomes" id="UP000000790"/>
    </source>
</evidence>
<dbReference type="InterPro" id="IPR001296">
    <property type="entry name" value="Glyco_trans_1"/>
</dbReference>
<dbReference type="CAZy" id="GT4">
    <property type="family name" value="Glycosyltransferase Family 4"/>
</dbReference>
<evidence type="ECO:0000259" key="1">
    <source>
        <dbReference type="Pfam" id="PF00534"/>
    </source>
</evidence>
<name>A8YX85_LACH4</name>
<dbReference type="PANTHER" id="PTHR12526:SF630">
    <property type="entry name" value="GLYCOSYLTRANSFERASE"/>
    <property type="match status" value="1"/>
</dbReference>
<dbReference type="AlphaFoldDB" id="A8YX85"/>
<accession>A8YX85</accession>
<dbReference type="EMBL" id="CP000517">
    <property type="protein sequence ID" value="ABX27665.1"/>
    <property type="molecule type" value="Genomic_DNA"/>
</dbReference>
<dbReference type="RefSeq" id="WP_012212244.1">
    <property type="nucleotide sequence ID" value="NC_010080.1"/>
</dbReference>
<protein>
    <submittedName>
        <fullName evidence="3">Glycosyltransferase</fullName>
    </submittedName>
</protein>
<dbReference type="eggNOG" id="COG0438">
    <property type="taxonomic scope" value="Bacteria"/>
</dbReference>
<feature type="domain" description="Glycosyl transferase family 1" evidence="1">
    <location>
        <begin position="180"/>
        <end position="326"/>
    </location>
</feature>
<reference evidence="3 4" key="1">
    <citation type="journal article" date="2008" name="J. Bacteriol.">
        <title>Genome sequence of Lactobacillus helveticus: an organism distinguished by selective gene loss and IS element expansion.</title>
        <authorList>
            <person name="Callanan M."/>
            <person name="Kaleta P."/>
            <person name="O'Callaghan J."/>
            <person name="O'Sullivan O."/>
            <person name="Jordan K."/>
            <person name="McAuliffe O."/>
            <person name="Sangrador-Vegas A."/>
            <person name="Slattery L."/>
            <person name="Fitzgerald G.F."/>
            <person name="Beresford T."/>
            <person name="Ross R.P."/>
        </authorList>
    </citation>
    <scope>NUCLEOTIDE SEQUENCE [LARGE SCALE GENOMIC DNA]</scope>
    <source>
        <strain evidence="3 4">DPC 4571</strain>
    </source>
</reference>
<sequence>MKKVVIALPYLTGKGGTETVIKNFAETLDVKNTDDNISWKLVSFGGTKYPEWLSGWNKKVYNFTQSRHIQLIAYAILMPLLIANILRKEKPDFFIATNPIMWSIAFAERNVFSKKTKIGAWYHYSFKMKNVKEKYLKKADFFWAISSGIKDELLSLGVSPDKIYVIYNPVNVDNVISVKRSGKQNHFIYIGRIDYDGQKNVSELIKALNGVKGEWHCDLYGSVDQETKDRLLRLANKHTQSQIEFKGFYKDVWSQIKEADVLILTSKFEGLPMTLIEAAARGISLISSNCPVGPEEIVNNQNGFIYNLMDQTKLVKIFTDIVDKEIKISSISNVRKSVEKFSYQEYFKCVYDSLCNN</sequence>
<dbReference type="Pfam" id="PF13439">
    <property type="entry name" value="Glyco_transf_4"/>
    <property type="match status" value="1"/>
</dbReference>
<dbReference type="Pfam" id="PF00534">
    <property type="entry name" value="Glycos_transf_1"/>
    <property type="match status" value="1"/>
</dbReference>
<dbReference type="KEGG" id="lhe:lhv_1801"/>
<evidence type="ECO:0000259" key="2">
    <source>
        <dbReference type="Pfam" id="PF13439"/>
    </source>
</evidence>
<evidence type="ECO:0000313" key="3">
    <source>
        <dbReference type="EMBL" id="ABX27665.1"/>
    </source>
</evidence>
<feature type="domain" description="Glycosyltransferase subfamily 4-like N-terminal" evidence="2">
    <location>
        <begin position="72"/>
        <end position="173"/>
    </location>
</feature>
<proteinExistence type="predicted"/>
<dbReference type="CDD" id="cd03811">
    <property type="entry name" value="GT4_GT28_WabH-like"/>
    <property type="match status" value="1"/>
</dbReference>
<dbReference type="GO" id="GO:0016757">
    <property type="term" value="F:glycosyltransferase activity"/>
    <property type="evidence" value="ECO:0007669"/>
    <property type="project" value="InterPro"/>
</dbReference>
<dbReference type="HOGENOM" id="CLU_009583_0_0_9"/>
<dbReference type="PANTHER" id="PTHR12526">
    <property type="entry name" value="GLYCOSYLTRANSFERASE"/>
    <property type="match status" value="1"/>
</dbReference>
<dbReference type="Gene3D" id="3.40.50.2000">
    <property type="entry name" value="Glycogen Phosphorylase B"/>
    <property type="match status" value="2"/>
</dbReference>
<dbReference type="SUPFAM" id="SSF53756">
    <property type="entry name" value="UDP-Glycosyltransferase/glycogen phosphorylase"/>
    <property type="match status" value="1"/>
</dbReference>
<gene>
    <name evidence="3" type="ordered locus">lhv_1801</name>
</gene>
<dbReference type="Proteomes" id="UP000000790">
    <property type="component" value="Chromosome"/>
</dbReference>
<organism evidence="3 4">
    <name type="scientific">Lactobacillus helveticus (strain DPC 4571)</name>
    <dbReference type="NCBI Taxonomy" id="405566"/>
    <lineage>
        <taxon>Bacteria</taxon>
        <taxon>Bacillati</taxon>
        <taxon>Bacillota</taxon>
        <taxon>Bacilli</taxon>
        <taxon>Lactobacillales</taxon>
        <taxon>Lactobacillaceae</taxon>
        <taxon>Lactobacillus</taxon>
    </lineage>
</organism>
<dbReference type="InterPro" id="IPR028098">
    <property type="entry name" value="Glyco_trans_4-like_N"/>
</dbReference>